<dbReference type="RefSeq" id="WP_138723458.1">
    <property type="nucleotide sequence ID" value="NZ_SSHJ02000007.1"/>
</dbReference>
<evidence type="ECO:0000259" key="2">
    <source>
        <dbReference type="SMART" id="SM00746"/>
    </source>
</evidence>
<dbReference type="Gene3D" id="1.10.620.20">
    <property type="entry name" value="Ribonucleotide Reductase, subunit A"/>
    <property type="match status" value="1"/>
</dbReference>
<dbReference type="InterPro" id="IPR011017">
    <property type="entry name" value="TRASH_dom"/>
</dbReference>
<feature type="domain" description="TRASH" evidence="2">
    <location>
        <begin position="38"/>
        <end position="75"/>
    </location>
</feature>
<dbReference type="InterPro" id="IPR012348">
    <property type="entry name" value="RNR-like"/>
</dbReference>
<sequence>MKTTLIICIFASSFGALYSSNAKEVNNQIILTDSVKIDPVCKMKVKQSTNFKSTYQKQTYFFCSKVCKLKFDKNPEQFLKK</sequence>
<dbReference type="SMART" id="SM00746">
    <property type="entry name" value="TRASH"/>
    <property type="match status" value="1"/>
</dbReference>
<accession>A0ABW9J743</accession>
<feature type="chain" id="PRO_5045853249" evidence="1">
    <location>
        <begin position="23"/>
        <end position="81"/>
    </location>
</feature>
<dbReference type="InterPro" id="IPR007029">
    <property type="entry name" value="YHS_dom"/>
</dbReference>
<dbReference type="InterPro" id="IPR009078">
    <property type="entry name" value="Ferritin-like_SF"/>
</dbReference>
<protein>
    <submittedName>
        <fullName evidence="3">YHS domain-containing protein</fullName>
    </submittedName>
</protein>
<feature type="signal peptide" evidence="1">
    <location>
        <begin position="1"/>
        <end position="22"/>
    </location>
</feature>
<evidence type="ECO:0000313" key="4">
    <source>
        <dbReference type="Proteomes" id="UP001517247"/>
    </source>
</evidence>
<dbReference type="Pfam" id="PF04945">
    <property type="entry name" value="YHS"/>
    <property type="match status" value="1"/>
</dbReference>
<reference evidence="3 4" key="1">
    <citation type="submission" date="2024-12" db="EMBL/GenBank/DDBJ databases">
        <authorList>
            <person name="Hu S."/>
        </authorList>
    </citation>
    <scope>NUCLEOTIDE SEQUENCE [LARGE SCALE GENOMIC DNA]</scope>
    <source>
        <strain evidence="3 4">THG-T11</strain>
    </source>
</reference>
<dbReference type="EMBL" id="SSHJ02000007">
    <property type="protein sequence ID" value="MFN0256344.1"/>
    <property type="molecule type" value="Genomic_DNA"/>
</dbReference>
<organism evidence="3 4">
    <name type="scientific">Pedobacter ureilyticus</name>
    <dbReference type="NCBI Taxonomy" id="1393051"/>
    <lineage>
        <taxon>Bacteria</taxon>
        <taxon>Pseudomonadati</taxon>
        <taxon>Bacteroidota</taxon>
        <taxon>Sphingobacteriia</taxon>
        <taxon>Sphingobacteriales</taxon>
        <taxon>Sphingobacteriaceae</taxon>
        <taxon>Pedobacter</taxon>
    </lineage>
</organism>
<comment type="caution">
    <text evidence="3">The sequence shown here is derived from an EMBL/GenBank/DDBJ whole genome shotgun (WGS) entry which is preliminary data.</text>
</comment>
<gene>
    <name evidence="3" type="ORF">E6A44_012215</name>
</gene>
<dbReference type="Proteomes" id="UP001517247">
    <property type="component" value="Unassembled WGS sequence"/>
</dbReference>
<keyword evidence="1" id="KW-0732">Signal</keyword>
<evidence type="ECO:0000313" key="3">
    <source>
        <dbReference type="EMBL" id="MFN0256344.1"/>
    </source>
</evidence>
<evidence type="ECO:0000256" key="1">
    <source>
        <dbReference type="SAM" id="SignalP"/>
    </source>
</evidence>
<name>A0ABW9J743_9SPHI</name>
<keyword evidence="4" id="KW-1185">Reference proteome</keyword>
<dbReference type="SUPFAM" id="SSF47240">
    <property type="entry name" value="Ferritin-like"/>
    <property type="match status" value="1"/>
</dbReference>
<proteinExistence type="predicted"/>